<comment type="catalytic activity">
    <reaction evidence="2 8">
        <text>Release of an N-terminal amino acid, preferentially leucine, but not glutamic or aspartic acids.</text>
        <dbReference type="EC" id="3.4.11.10"/>
    </reaction>
</comment>
<evidence type="ECO:0000259" key="10">
    <source>
        <dbReference type="Pfam" id="PF02789"/>
    </source>
</evidence>
<feature type="domain" description="Cytosol aminopeptidase" evidence="9">
    <location>
        <begin position="185"/>
        <end position="489"/>
    </location>
</feature>
<organism evidence="11 12">
    <name type="scientific">Candidatus Avipropionibacterium avicola</name>
    <dbReference type="NCBI Taxonomy" id="2840701"/>
    <lineage>
        <taxon>Bacteria</taxon>
        <taxon>Bacillati</taxon>
        <taxon>Actinomycetota</taxon>
        <taxon>Actinomycetes</taxon>
        <taxon>Propionibacteriales</taxon>
        <taxon>Propionibacteriaceae</taxon>
        <taxon>Propionibacteriaceae incertae sedis</taxon>
        <taxon>Candidatus Avipropionibacterium</taxon>
    </lineage>
</organism>
<comment type="catalytic activity">
    <reaction evidence="1 8">
        <text>Release of an N-terminal amino acid, Xaa-|-Yaa-, in which Xaa is preferably Leu, but may be other amino acids including Pro although not Arg or Lys, and Yaa may be Pro. Amino acid amides and methyl esters are also readily hydrolyzed, but rates on arylamides are exceedingly low.</text>
        <dbReference type="EC" id="3.4.11.1"/>
    </reaction>
</comment>
<feature type="binding site" evidence="8">
    <location>
        <position position="348"/>
    </location>
    <ligand>
        <name>Mn(2+)</name>
        <dbReference type="ChEBI" id="CHEBI:29035"/>
        <label>1</label>
    </ligand>
</feature>
<accession>A0A9D1GWZ6</accession>
<dbReference type="GO" id="GO:0030145">
    <property type="term" value="F:manganese ion binding"/>
    <property type="evidence" value="ECO:0007669"/>
    <property type="project" value="UniProtKB-UniRule"/>
</dbReference>
<dbReference type="EC" id="3.4.11.1" evidence="8"/>
<comment type="caution">
    <text evidence="11">The sequence shown here is derived from an EMBL/GenBank/DDBJ whole genome shotgun (WGS) entry which is preliminary data.</text>
</comment>
<dbReference type="AlphaFoldDB" id="A0A9D1GWZ6"/>
<evidence type="ECO:0000256" key="8">
    <source>
        <dbReference type="HAMAP-Rule" id="MF_00181"/>
    </source>
</evidence>
<comment type="similarity">
    <text evidence="3 8">Belongs to the peptidase M17 family.</text>
</comment>
<dbReference type="EMBL" id="DVLP01000163">
    <property type="protein sequence ID" value="HIT75006.1"/>
    <property type="molecule type" value="Genomic_DNA"/>
</dbReference>
<dbReference type="PRINTS" id="PR00481">
    <property type="entry name" value="LAMNOPPTDASE"/>
</dbReference>
<dbReference type="CDD" id="cd00433">
    <property type="entry name" value="Peptidase_M17"/>
    <property type="match status" value="1"/>
</dbReference>
<comment type="subcellular location">
    <subcellularLocation>
        <location evidence="8">Cytoplasm</location>
    </subcellularLocation>
</comment>
<dbReference type="Pfam" id="PF00883">
    <property type="entry name" value="Peptidase_M17"/>
    <property type="match status" value="1"/>
</dbReference>
<keyword evidence="8" id="KW-0464">Manganese</keyword>
<protein>
    <recommendedName>
        <fullName evidence="8">Probable cytosol aminopeptidase</fullName>
        <ecNumber evidence="8">3.4.11.1</ecNumber>
    </recommendedName>
    <alternativeName>
        <fullName evidence="8">Leucine aminopeptidase</fullName>
        <shortName evidence="8">LAP</shortName>
        <ecNumber evidence="8">3.4.11.10</ecNumber>
    </alternativeName>
    <alternativeName>
        <fullName evidence="8">Leucyl aminopeptidase</fullName>
    </alternativeName>
</protein>
<dbReference type="Pfam" id="PF02789">
    <property type="entry name" value="Peptidase_M17_N"/>
    <property type="match status" value="1"/>
</dbReference>
<feature type="domain" description="Peptidase M17 leucyl aminopeptidase N-terminal" evidence="10">
    <location>
        <begin position="48"/>
        <end position="144"/>
    </location>
</feature>
<name>A0A9D1GWZ6_9ACTN</name>
<dbReference type="PANTHER" id="PTHR11963">
    <property type="entry name" value="LEUCINE AMINOPEPTIDASE-RELATED"/>
    <property type="match status" value="1"/>
</dbReference>
<evidence type="ECO:0000256" key="5">
    <source>
        <dbReference type="ARBA" id="ARBA00022670"/>
    </source>
</evidence>
<dbReference type="GO" id="GO:0005737">
    <property type="term" value="C:cytoplasm"/>
    <property type="evidence" value="ECO:0007669"/>
    <property type="project" value="UniProtKB-SubCell"/>
</dbReference>
<evidence type="ECO:0000256" key="4">
    <source>
        <dbReference type="ARBA" id="ARBA00022438"/>
    </source>
</evidence>
<keyword evidence="8" id="KW-0479">Metal-binding</keyword>
<comment type="function">
    <text evidence="7 8">Presumably involved in the processing and regular turnover of intracellular proteins. Catalyzes the removal of unsubstituted N-terminal amino acids from various peptides.</text>
</comment>
<evidence type="ECO:0000313" key="11">
    <source>
        <dbReference type="EMBL" id="HIT75006.1"/>
    </source>
</evidence>
<dbReference type="InterPro" id="IPR000819">
    <property type="entry name" value="Peptidase_M17_C"/>
</dbReference>
<keyword evidence="6 8" id="KW-0378">Hydrolase</keyword>
<evidence type="ECO:0000256" key="1">
    <source>
        <dbReference type="ARBA" id="ARBA00000135"/>
    </source>
</evidence>
<feature type="binding site" evidence="8">
    <location>
        <position position="264"/>
    </location>
    <ligand>
        <name>Mn(2+)</name>
        <dbReference type="ChEBI" id="CHEBI:29035"/>
        <label>2</label>
    </ligand>
</feature>
<feature type="active site" evidence="8">
    <location>
        <position position="350"/>
    </location>
</feature>
<evidence type="ECO:0000313" key="12">
    <source>
        <dbReference type="Proteomes" id="UP000886842"/>
    </source>
</evidence>
<proteinExistence type="inferred from homology"/>
<feature type="binding site" evidence="8">
    <location>
        <position position="348"/>
    </location>
    <ligand>
        <name>Mn(2+)</name>
        <dbReference type="ChEBI" id="CHEBI:29035"/>
        <label>2</label>
    </ligand>
</feature>
<dbReference type="Gene3D" id="3.40.630.10">
    <property type="entry name" value="Zn peptidases"/>
    <property type="match status" value="1"/>
</dbReference>
<reference evidence="11" key="2">
    <citation type="journal article" date="2021" name="PeerJ">
        <title>Extensive microbial diversity within the chicken gut microbiome revealed by metagenomics and culture.</title>
        <authorList>
            <person name="Gilroy R."/>
            <person name="Ravi A."/>
            <person name="Getino M."/>
            <person name="Pursley I."/>
            <person name="Horton D.L."/>
            <person name="Alikhan N.F."/>
            <person name="Baker D."/>
            <person name="Gharbi K."/>
            <person name="Hall N."/>
            <person name="Watson M."/>
            <person name="Adriaenssens E.M."/>
            <person name="Foster-Nyarko E."/>
            <person name="Jarju S."/>
            <person name="Secka A."/>
            <person name="Antonio M."/>
            <person name="Oren A."/>
            <person name="Chaudhuri R.R."/>
            <person name="La Ragione R."/>
            <person name="Hildebrand F."/>
            <person name="Pallen M.J."/>
        </authorList>
    </citation>
    <scope>NUCLEOTIDE SEQUENCE</scope>
    <source>
        <strain evidence="11">ChiGjej1B1-24693</strain>
    </source>
</reference>
<dbReference type="GO" id="GO:0006508">
    <property type="term" value="P:proteolysis"/>
    <property type="evidence" value="ECO:0007669"/>
    <property type="project" value="UniProtKB-KW"/>
</dbReference>
<feature type="binding site" evidence="8">
    <location>
        <position position="269"/>
    </location>
    <ligand>
        <name>Mn(2+)</name>
        <dbReference type="ChEBI" id="CHEBI:29035"/>
        <label>1</label>
    </ligand>
</feature>
<dbReference type="Proteomes" id="UP000886842">
    <property type="component" value="Unassembled WGS sequence"/>
</dbReference>
<keyword evidence="5 8" id="KW-0645">Protease</keyword>
<sequence>MPAPTLPSLTAAKAAPSRTDVLVVGVSGTSEAPVPVGFPATVTKTIEKGLGVSPAELLRTSGAGSAVGTTTVLVPGKGLRLIAVGVGEEEPTPARLRKAAGSALRAVAGLGDNGLSVAVSLSSTEPETAQAVAEGALLGSYRYQPISATTAPHPVATISVVTEGKREADQAVACGVSVATAVAQAREWINLPPNLLYPETFADAAKEHVRDTRISVEVLDEKALAKAGYGGILAVGGGSSRLPRLVRYSYSPRGAKAHIALVGKGITFDSGGLNLKPGEGMYTMKCDMSGAAAVLAATRAIAELGLRVKVTAYASMAENIPSDTSYRPSDVLTMYGGTTVENGNCDAEGRLVMADALARATEDSPDLLVDVATLTGACMIALGSDIAGVMGNDDDVVDQVLAASESAGEPMWPLPIPEGAASELKSSVADLKSTGPRMGGALWAAAFLQEFVAEVPWAHLDIAGPAYRESKVDGHLGVGGTGAAVSTLVALAQSYAS</sequence>
<dbReference type="HAMAP" id="MF_00181">
    <property type="entry name" value="Cytosol_peptidase_M17"/>
    <property type="match status" value="1"/>
</dbReference>
<feature type="active site" evidence="8">
    <location>
        <position position="276"/>
    </location>
</feature>
<feature type="binding site" evidence="8">
    <location>
        <position position="287"/>
    </location>
    <ligand>
        <name>Mn(2+)</name>
        <dbReference type="ChEBI" id="CHEBI:29035"/>
        <label>2</label>
    </ligand>
</feature>
<evidence type="ECO:0000256" key="3">
    <source>
        <dbReference type="ARBA" id="ARBA00009528"/>
    </source>
</evidence>
<feature type="binding site" evidence="8">
    <location>
        <position position="346"/>
    </location>
    <ligand>
        <name>Mn(2+)</name>
        <dbReference type="ChEBI" id="CHEBI:29035"/>
        <label>1</label>
    </ligand>
</feature>
<dbReference type="SUPFAM" id="SSF53187">
    <property type="entry name" value="Zn-dependent exopeptidases"/>
    <property type="match status" value="1"/>
</dbReference>
<dbReference type="NCBIfam" id="NF002073">
    <property type="entry name" value="PRK00913.1-2"/>
    <property type="match status" value="1"/>
</dbReference>
<feature type="binding site" evidence="8">
    <location>
        <position position="269"/>
    </location>
    <ligand>
        <name>Mn(2+)</name>
        <dbReference type="ChEBI" id="CHEBI:29035"/>
        <label>2</label>
    </ligand>
</feature>
<dbReference type="InterPro" id="IPR023042">
    <property type="entry name" value="Peptidase_M17_leu_NH2_pept"/>
</dbReference>
<evidence type="ECO:0000259" key="9">
    <source>
        <dbReference type="Pfam" id="PF00883"/>
    </source>
</evidence>
<dbReference type="SUPFAM" id="SSF52949">
    <property type="entry name" value="Macro domain-like"/>
    <property type="match status" value="1"/>
</dbReference>
<dbReference type="GO" id="GO:0070006">
    <property type="term" value="F:metalloaminopeptidase activity"/>
    <property type="evidence" value="ECO:0007669"/>
    <property type="project" value="InterPro"/>
</dbReference>
<gene>
    <name evidence="8" type="primary">pepA</name>
    <name evidence="11" type="ORF">IAA98_05425</name>
</gene>
<evidence type="ECO:0000256" key="6">
    <source>
        <dbReference type="ARBA" id="ARBA00022801"/>
    </source>
</evidence>
<dbReference type="InterPro" id="IPR008283">
    <property type="entry name" value="Peptidase_M17_N"/>
</dbReference>
<dbReference type="InterPro" id="IPR043472">
    <property type="entry name" value="Macro_dom-like"/>
</dbReference>
<evidence type="ECO:0000256" key="7">
    <source>
        <dbReference type="ARBA" id="ARBA00049972"/>
    </source>
</evidence>
<dbReference type="PANTHER" id="PTHR11963:SF23">
    <property type="entry name" value="CYTOSOL AMINOPEPTIDASE"/>
    <property type="match status" value="1"/>
</dbReference>
<reference evidence="11" key="1">
    <citation type="submission" date="2020-10" db="EMBL/GenBank/DDBJ databases">
        <authorList>
            <person name="Gilroy R."/>
        </authorList>
    </citation>
    <scope>NUCLEOTIDE SEQUENCE</scope>
    <source>
        <strain evidence="11">ChiGjej1B1-24693</strain>
    </source>
</reference>
<dbReference type="InterPro" id="IPR011356">
    <property type="entry name" value="Leucine_aapep/pepB"/>
</dbReference>
<dbReference type="EC" id="3.4.11.10" evidence="8"/>
<dbReference type="Gene3D" id="3.40.220.10">
    <property type="entry name" value="Leucine Aminopeptidase, subunit E, domain 1"/>
    <property type="match status" value="1"/>
</dbReference>
<keyword evidence="8" id="KW-0963">Cytoplasm</keyword>
<comment type="cofactor">
    <cofactor evidence="8">
        <name>Mn(2+)</name>
        <dbReference type="ChEBI" id="CHEBI:29035"/>
    </cofactor>
    <text evidence="8">Binds 2 manganese ions per subunit.</text>
</comment>
<evidence type="ECO:0000256" key="2">
    <source>
        <dbReference type="ARBA" id="ARBA00000967"/>
    </source>
</evidence>
<keyword evidence="4 8" id="KW-0031">Aminopeptidase</keyword>